<dbReference type="Proteomes" id="UP000218366">
    <property type="component" value="Unassembled WGS sequence"/>
</dbReference>
<dbReference type="AlphaFoldDB" id="A0A2A4BA17"/>
<keyword evidence="2" id="KW-1185">Reference proteome</keyword>
<reference evidence="1 2" key="1">
    <citation type="submission" date="2017-09" db="EMBL/GenBank/DDBJ databases">
        <title>Sphingomonas spermidinifaciens 9NM-10, whole genome shotgun sequence.</title>
        <authorList>
            <person name="Feng G."/>
            <person name="Zhu H."/>
        </authorList>
    </citation>
    <scope>NUCLEOTIDE SEQUENCE [LARGE SCALE GENOMIC DNA]</scope>
    <source>
        <strain evidence="1 2">9NM-10</strain>
    </source>
</reference>
<accession>A0A2A4BA17</accession>
<gene>
    <name evidence="1" type="ORF">COC42_09505</name>
</gene>
<proteinExistence type="predicted"/>
<name>A0A2A4BA17_9SPHN</name>
<comment type="caution">
    <text evidence="1">The sequence shown here is derived from an EMBL/GenBank/DDBJ whole genome shotgun (WGS) entry which is preliminary data.</text>
</comment>
<sequence length="390" mass="42220">MSIVLALLLAASPAPQGGLQDEVIVVGETIQKAERDLAGCIAARCPPAEEVRATLALAEAQYLDGDVQAARATAKAGLKRNRRFASSIPIELSGLVRTSARMAAHLGLTDEMRHETINNAVMLRKHAGADHRQAMIARAEMGDSFVQTGRALAAREIYADMARDAARLGVRDMEGLALLRLAALDLQIARLQRTRGENAARTIDYLRESRVPEHAVYGQAATVLDAVMRAQDGDETRLDAAIDELRATPSPQLIFAPPIRLGGAFAAAELNGSAPRLGEAGNYAPYFAEADNWFDVGFLINPDGRVSDIQILRSGKRFDGRWYPAVQRSLIGRRYTPSAGHSAKAGTYRVERFSMTFPLAQGRHTRLVTRGLTPLISRTDVTADPETATS</sequence>
<dbReference type="RefSeq" id="WP_096342868.1">
    <property type="nucleotide sequence ID" value="NZ_NWMW01000001.1"/>
</dbReference>
<dbReference type="EMBL" id="NWMW01000001">
    <property type="protein sequence ID" value="PCD04474.1"/>
    <property type="molecule type" value="Genomic_DNA"/>
</dbReference>
<protein>
    <submittedName>
        <fullName evidence="1">Uncharacterized protein</fullName>
    </submittedName>
</protein>
<evidence type="ECO:0000313" key="2">
    <source>
        <dbReference type="Proteomes" id="UP000218366"/>
    </source>
</evidence>
<organism evidence="1 2">
    <name type="scientific">Sphingomonas spermidinifaciens</name>
    <dbReference type="NCBI Taxonomy" id="1141889"/>
    <lineage>
        <taxon>Bacteria</taxon>
        <taxon>Pseudomonadati</taxon>
        <taxon>Pseudomonadota</taxon>
        <taxon>Alphaproteobacteria</taxon>
        <taxon>Sphingomonadales</taxon>
        <taxon>Sphingomonadaceae</taxon>
        <taxon>Sphingomonas</taxon>
    </lineage>
</organism>
<dbReference type="OrthoDB" id="7405733at2"/>
<evidence type="ECO:0000313" key="1">
    <source>
        <dbReference type="EMBL" id="PCD04474.1"/>
    </source>
</evidence>